<organism evidence="4 5">
    <name type="scientific">Phytophthora sojae (strain P6497)</name>
    <name type="common">Soybean stem and root rot agent</name>
    <name type="synonym">Phytophthora megasperma f. sp. glycines</name>
    <dbReference type="NCBI Taxonomy" id="1094619"/>
    <lineage>
        <taxon>Eukaryota</taxon>
        <taxon>Sar</taxon>
        <taxon>Stramenopiles</taxon>
        <taxon>Oomycota</taxon>
        <taxon>Peronosporomycetes</taxon>
        <taxon>Peronosporales</taxon>
        <taxon>Peronosporaceae</taxon>
        <taxon>Phytophthora</taxon>
    </lineage>
</organism>
<keyword evidence="1" id="KW-0862">Zinc</keyword>
<protein>
    <recommendedName>
        <fullName evidence="3">SWIM-type domain-containing protein</fullName>
    </recommendedName>
</protein>
<dbReference type="EMBL" id="JH159157">
    <property type="protein sequence ID" value="EGZ12283.1"/>
    <property type="molecule type" value="Genomic_DNA"/>
</dbReference>
<dbReference type="PANTHER" id="PTHR31569">
    <property type="entry name" value="SWIM-TYPE DOMAIN-CONTAINING PROTEIN"/>
    <property type="match status" value="1"/>
</dbReference>
<name>G4ZVU7_PHYSP</name>
<feature type="compositionally biased region" description="Acidic residues" evidence="2">
    <location>
        <begin position="870"/>
        <end position="882"/>
    </location>
</feature>
<dbReference type="RefSeq" id="XP_009532616.1">
    <property type="nucleotide sequence ID" value="XM_009534321.1"/>
</dbReference>
<dbReference type="GO" id="GO:0008270">
    <property type="term" value="F:zinc ion binding"/>
    <property type="evidence" value="ECO:0007669"/>
    <property type="project" value="UniProtKB-KW"/>
</dbReference>
<evidence type="ECO:0000259" key="3">
    <source>
        <dbReference type="PROSITE" id="PS50966"/>
    </source>
</evidence>
<keyword evidence="5" id="KW-1185">Reference proteome</keyword>
<dbReference type="InParanoid" id="G4ZVU7"/>
<gene>
    <name evidence="4" type="ORF">PHYSODRAFT_347363</name>
</gene>
<keyword evidence="1" id="KW-0479">Metal-binding</keyword>
<feature type="compositionally biased region" description="Acidic residues" evidence="2">
    <location>
        <begin position="904"/>
        <end position="920"/>
    </location>
</feature>
<dbReference type="PROSITE" id="PS50966">
    <property type="entry name" value="ZF_SWIM"/>
    <property type="match status" value="1"/>
</dbReference>
<dbReference type="InterPro" id="IPR052579">
    <property type="entry name" value="Zinc_finger_SWIM"/>
</dbReference>
<proteinExistence type="predicted"/>
<feature type="region of interest" description="Disordered" evidence="2">
    <location>
        <begin position="651"/>
        <end position="671"/>
    </location>
</feature>
<feature type="compositionally biased region" description="Basic and acidic residues" evidence="2">
    <location>
        <begin position="817"/>
        <end position="829"/>
    </location>
</feature>
<reference evidence="4 5" key="1">
    <citation type="journal article" date="2006" name="Science">
        <title>Phytophthora genome sequences uncover evolutionary origins and mechanisms of pathogenesis.</title>
        <authorList>
            <person name="Tyler B.M."/>
            <person name="Tripathy S."/>
            <person name="Zhang X."/>
            <person name="Dehal P."/>
            <person name="Jiang R.H."/>
            <person name="Aerts A."/>
            <person name="Arredondo F.D."/>
            <person name="Baxter L."/>
            <person name="Bensasson D."/>
            <person name="Beynon J.L."/>
            <person name="Chapman J."/>
            <person name="Damasceno C.M."/>
            <person name="Dorrance A.E."/>
            <person name="Dou D."/>
            <person name="Dickerman A.W."/>
            <person name="Dubchak I.L."/>
            <person name="Garbelotto M."/>
            <person name="Gijzen M."/>
            <person name="Gordon S.G."/>
            <person name="Govers F."/>
            <person name="Grunwald N.J."/>
            <person name="Huang W."/>
            <person name="Ivors K.L."/>
            <person name="Jones R.W."/>
            <person name="Kamoun S."/>
            <person name="Krampis K."/>
            <person name="Lamour K.H."/>
            <person name="Lee M.K."/>
            <person name="McDonald W.H."/>
            <person name="Medina M."/>
            <person name="Meijer H.J."/>
            <person name="Nordberg E.K."/>
            <person name="Maclean D.J."/>
            <person name="Ospina-Giraldo M.D."/>
            <person name="Morris P.F."/>
            <person name="Phuntumart V."/>
            <person name="Putnam N.H."/>
            <person name="Rash S."/>
            <person name="Rose J.K."/>
            <person name="Sakihama Y."/>
            <person name="Salamov A.A."/>
            <person name="Savidor A."/>
            <person name="Scheuring C.F."/>
            <person name="Smith B.M."/>
            <person name="Sobral B.W."/>
            <person name="Terry A."/>
            <person name="Torto-Alalibo T.A."/>
            <person name="Win J."/>
            <person name="Xu Z."/>
            <person name="Zhang H."/>
            <person name="Grigoriev I.V."/>
            <person name="Rokhsar D.S."/>
            <person name="Boore J.L."/>
        </authorList>
    </citation>
    <scope>NUCLEOTIDE SEQUENCE [LARGE SCALE GENOMIC DNA]</scope>
    <source>
        <strain evidence="4 5">P6497</strain>
    </source>
</reference>
<feature type="compositionally biased region" description="Basic and acidic residues" evidence="2">
    <location>
        <begin position="852"/>
        <end position="861"/>
    </location>
</feature>
<feature type="domain" description="SWIM-type" evidence="3">
    <location>
        <begin position="587"/>
        <end position="620"/>
    </location>
</feature>
<dbReference type="OMA" id="RISQRMM"/>
<evidence type="ECO:0000313" key="5">
    <source>
        <dbReference type="Proteomes" id="UP000002640"/>
    </source>
</evidence>
<feature type="region of interest" description="Disordered" evidence="2">
    <location>
        <begin position="152"/>
        <end position="205"/>
    </location>
</feature>
<dbReference type="Proteomes" id="UP000002640">
    <property type="component" value="Unassembled WGS sequence"/>
</dbReference>
<feature type="compositionally biased region" description="Acidic residues" evidence="2">
    <location>
        <begin position="806"/>
        <end position="816"/>
    </location>
</feature>
<keyword evidence="1" id="KW-0863">Zinc-finger</keyword>
<sequence>MAQMAGQLWEAPAMERREFVSWDDFFAYMKEYQQRTHQSFSRRSATSVKTRNQVLAAMAKSGRPIPSPLLPESFLDYTRMLQCSHKLRGNAERTHARWNGEQPSECQARINATLQLGDYGKYYIRATKVSLLHNHPVGGDARPVSVAAAQTATSSAVASGQEDPSLAAKRRRVETQRKPDERQEGTSSHTERQTTKEAQQRVPTMADVRMFLERVEISRSNQPGAGQSVEERLAAYVNEFAAQEGNAAKIFVDNEKVLSSVTLQTKHMRQVFEAFPEVLRVDAMPPTTGSSESSYRVFSLMAHDVLGQWQYVQHAIVENDRSETLRVALDQFKAHNPRHTRVRALIVPSGDSNQLKELRASFPAARVLYSQFHVLRALHKVIAEHGDLSSWHRDRLTGIAQLLVYAPTSLVYAANIAVMVDVLGSKQHSFFRYFLEKWDVCRDRWSTFAREGVTTFSMSENDGPFAPTWNAIFAAVNDEMALDETVAGIRYYQTVVERAFVRELNFQVNNSGVNSRVAGSNSGEDYDAEMRLLAATVGPAASSLIFPQYRYAVTRGAYQFCEPSRGSFFISTVSPNDIFCDEPSKEFCVEVDRGWQCSCAFMVNHHLPCRHVFYIRRIVRCSTVIPLENLEPRWVLAKARGFFNSSQISESAGDALTGPDTERGNATVPPPGAWQKFVTAQEVGKRIGYRMMEMEPEEFDRALRFYKLVETTMRVRPFDLNAGIAARINSQNGGLARAAAHKPNWVEPDPTRTLAPRSVPPGVAGTVYVSSNDRMAAAVAARNRQQAQLVQRYRRTSAITTKEVIDLQDESEEEEKGPETNESGRREEAEQSEGNQDSNNEEPSEAGSVTDRPSDNQDTTEKAAVPASNQDEDEGEDEDAQPEQDPSSGDEAVHSTPRIREPWEVIDELEKDQDEEEEDNNNNRLI</sequence>
<evidence type="ECO:0000256" key="1">
    <source>
        <dbReference type="PROSITE-ProRule" id="PRU00325"/>
    </source>
</evidence>
<evidence type="ECO:0000256" key="2">
    <source>
        <dbReference type="SAM" id="MobiDB-lite"/>
    </source>
</evidence>
<dbReference type="PANTHER" id="PTHR31569:SF4">
    <property type="entry name" value="SWIM-TYPE DOMAIN-CONTAINING PROTEIN"/>
    <property type="match status" value="1"/>
</dbReference>
<dbReference type="Pfam" id="PF21056">
    <property type="entry name" value="ZSWIM1-3_RNaseH-like"/>
    <property type="match status" value="1"/>
</dbReference>
<evidence type="ECO:0000313" key="4">
    <source>
        <dbReference type="EMBL" id="EGZ12283.1"/>
    </source>
</evidence>
<dbReference type="GeneID" id="20648876"/>
<dbReference type="AlphaFoldDB" id="G4ZVU7"/>
<feature type="compositionally biased region" description="Basic and acidic residues" evidence="2">
    <location>
        <begin position="173"/>
        <end position="199"/>
    </location>
</feature>
<dbReference type="STRING" id="1094619.G4ZVU7"/>
<feature type="region of interest" description="Disordered" evidence="2">
    <location>
        <begin position="801"/>
        <end position="926"/>
    </location>
</feature>
<dbReference type="InterPro" id="IPR048324">
    <property type="entry name" value="ZSWIM1-3_RNaseH-like"/>
</dbReference>
<dbReference type="KEGG" id="psoj:PHYSODRAFT_347363"/>
<accession>G4ZVU7</accession>
<dbReference type="InterPro" id="IPR007527">
    <property type="entry name" value="Znf_SWIM"/>
</dbReference>